<sequence>MAERLFSSCRHFTFCRWTFCQTLLKISIKLLFLFRRQDVVNLVLGFHVRQHVSFALFFHFCDLRFSFCFIEGIAGNDVMHCAAFFQRRTFHLVTLAFHDFADLLFLRVGQVQVFEHHVLMRTELAFMVHHRLRVSRCCGSGVCGMGQVSRAKSQGRGNKQCS</sequence>
<dbReference type="HOGENOM" id="CLU_1632774_0_0_6"/>
<organism evidence="1 2">
    <name type="scientific">Escherichia coli O6:H1 (strain CFT073 / ATCC 700928 / UPEC)</name>
    <dbReference type="NCBI Taxonomy" id="199310"/>
    <lineage>
        <taxon>Bacteria</taxon>
        <taxon>Pseudomonadati</taxon>
        <taxon>Pseudomonadota</taxon>
        <taxon>Gammaproteobacteria</taxon>
        <taxon>Enterobacterales</taxon>
        <taxon>Enterobacteriaceae</taxon>
        <taxon>Escherichia</taxon>
    </lineage>
</organism>
<keyword evidence="2" id="KW-1185">Reference proteome</keyword>
<dbReference type="AlphaFoldDB" id="A0A0H2V926"/>
<reference evidence="1 2" key="1">
    <citation type="journal article" date="2002" name="Proc. Natl. Acad. Sci. U.S.A.">
        <title>Extensive mosaic structure revealed by the complete genome sequence of uropathogenic Escherichia coli.</title>
        <authorList>
            <person name="Welch R.A."/>
            <person name="Burland V."/>
            <person name="Plunkett G.III."/>
            <person name="Redford P."/>
            <person name="Roesch P."/>
            <person name="Rasko D."/>
            <person name="Buckles E.L."/>
            <person name="Liou S.R."/>
            <person name="Boutin A."/>
            <person name="Hackett J."/>
            <person name="Stroud D."/>
            <person name="Mayhew G.F."/>
            <person name="Rose D.J."/>
            <person name="Zhou S."/>
            <person name="Schwartz D.C."/>
            <person name="Perna N.T."/>
            <person name="Mobley H.L."/>
            <person name="Donnenberg M.S."/>
            <person name="Blattner F.R."/>
        </authorList>
    </citation>
    <scope>NUCLEOTIDE SEQUENCE [LARGE SCALE GENOMIC DNA]</scope>
    <source>
        <strain evidence="2">CFT073 / ATCC 700928 / UPEC</strain>
    </source>
</reference>
<dbReference type="KEGG" id="ecc:c2142"/>
<evidence type="ECO:0000313" key="2">
    <source>
        <dbReference type="Proteomes" id="UP000001410"/>
    </source>
</evidence>
<dbReference type="EMBL" id="AE014075">
    <property type="protein sequence ID" value="AAN80601.1"/>
    <property type="molecule type" value="Genomic_DNA"/>
</dbReference>
<protein>
    <submittedName>
        <fullName evidence="1">Uncharacterized protein</fullName>
    </submittedName>
</protein>
<evidence type="ECO:0000313" key="1">
    <source>
        <dbReference type="EMBL" id="AAN80601.1"/>
    </source>
</evidence>
<accession>A0A0H2V926</accession>
<name>A0A0H2V926_ECOL6</name>
<dbReference type="Proteomes" id="UP000001410">
    <property type="component" value="Chromosome"/>
</dbReference>
<gene>
    <name evidence="1" type="ordered locus">c2142</name>
</gene>
<proteinExistence type="predicted"/>